<dbReference type="AlphaFoldDB" id="A0A915I6V1"/>
<sequence length="91" mass="10100">MNFIFMILLMIGGGLTVVGLVTPVWRHFIATNAKFNVSDPNFISTMQIMNISLNNLNGSDNKLVYEEISYGLISASCGSNGTFESCKNYFY</sequence>
<dbReference type="WBParaSite" id="nRc.2.0.1.t09868-RA">
    <property type="protein sequence ID" value="nRc.2.0.1.t09868-RA"/>
    <property type="gene ID" value="nRc.2.0.1.g09868"/>
</dbReference>
<protein>
    <submittedName>
        <fullName evidence="2">Uncharacterized protein</fullName>
    </submittedName>
</protein>
<organism evidence="1 2">
    <name type="scientific">Romanomermis culicivorax</name>
    <name type="common">Nematode worm</name>
    <dbReference type="NCBI Taxonomy" id="13658"/>
    <lineage>
        <taxon>Eukaryota</taxon>
        <taxon>Metazoa</taxon>
        <taxon>Ecdysozoa</taxon>
        <taxon>Nematoda</taxon>
        <taxon>Enoplea</taxon>
        <taxon>Dorylaimia</taxon>
        <taxon>Mermithida</taxon>
        <taxon>Mermithoidea</taxon>
        <taxon>Mermithidae</taxon>
        <taxon>Romanomermis</taxon>
    </lineage>
</organism>
<reference evidence="2" key="1">
    <citation type="submission" date="2022-11" db="UniProtKB">
        <authorList>
            <consortium name="WormBaseParasite"/>
        </authorList>
    </citation>
    <scope>IDENTIFICATION</scope>
</reference>
<evidence type="ECO:0000313" key="1">
    <source>
        <dbReference type="Proteomes" id="UP000887565"/>
    </source>
</evidence>
<name>A0A915I6V1_ROMCU</name>
<keyword evidence="1" id="KW-1185">Reference proteome</keyword>
<dbReference type="Proteomes" id="UP000887565">
    <property type="component" value="Unplaced"/>
</dbReference>
<proteinExistence type="predicted"/>
<evidence type="ECO:0000313" key="2">
    <source>
        <dbReference type="WBParaSite" id="nRc.2.0.1.t09868-RA"/>
    </source>
</evidence>
<accession>A0A915I6V1</accession>